<gene>
    <name evidence="7" type="ORF">LABALGLTS371_00420</name>
</gene>
<dbReference type="GO" id="GO:0140359">
    <property type="term" value="F:ABC-type transporter activity"/>
    <property type="evidence" value="ECO:0007669"/>
    <property type="project" value="InterPro"/>
</dbReference>
<feature type="transmembrane region" description="Helical" evidence="5">
    <location>
        <begin position="140"/>
        <end position="163"/>
    </location>
</feature>
<feature type="transmembrane region" description="Helical" evidence="5">
    <location>
        <begin position="175"/>
        <end position="193"/>
    </location>
</feature>
<reference evidence="7 8" key="1">
    <citation type="submission" date="2019-04" db="EMBL/GenBank/DDBJ databases">
        <title>In vitro growth and metabolic characteristics of meat-borne Lactobacillus algidus strains.</title>
        <authorList>
            <person name="Sade E."/>
            <person name="Per J."/>
            <person name="Tytti H."/>
            <person name="Johanna B.K."/>
        </authorList>
    </citation>
    <scope>NUCLEOTIDE SEQUENCE [LARGE SCALE GENOMIC DNA]</scope>
    <source>
        <strain evidence="7 8">LTS37-1</strain>
    </source>
</reference>
<feature type="transmembrane region" description="Helical" evidence="5">
    <location>
        <begin position="20"/>
        <end position="37"/>
    </location>
</feature>
<keyword evidence="3 5" id="KW-1133">Transmembrane helix</keyword>
<feature type="transmembrane region" description="Helical" evidence="5">
    <location>
        <begin position="96"/>
        <end position="120"/>
    </location>
</feature>
<evidence type="ECO:0000256" key="3">
    <source>
        <dbReference type="ARBA" id="ARBA00022989"/>
    </source>
</evidence>
<evidence type="ECO:0000259" key="6">
    <source>
        <dbReference type="Pfam" id="PF12698"/>
    </source>
</evidence>
<dbReference type="Proteomes" id="UP000321659">
    <property type="component" value="Unassembled WGS sequence"/>
</dbReference>
<protein>
    <submittedName>
        <fullName evidence="7">Multidrug ABC transporter permease</fullName>
    </submittedName>
</protein>
<dbReference type="EMBL" id="SRRQ01000001">
    <property type="protein sequence ID" value="TWW11831.1"/>
    <property type="molecule type" value="Genomic_DNA"/>
</dbReference>
<accession>A0A5C6MFZ1</accession>
<comment type="subcellular location">
    <subcellularLocation>
        <location evidence="1">Membrane</location>
        <topology evidence="1">Multi-pass membrane protein</topology>
    </subcellularLocation>
</comment>
<dbReference type="InterPro" id="IPR051784">
    <property type="entry name" value="Nod_factor_ABC_transporter"/>
</dbReference>
<evidence type="ECO:0000256" key="4">
    <source>
        <dbReference type="ARBA" id="ARBA00023136"/>
    </source>
</evidence>
<dbReference type="PANTHER" id="PTHR43229">
    <property type="entry name" value="NODULATION PROTEIN J"/>
    <property type="match status" value="1"/>
</dbReference>
<keyword evidence="4 5" id="KW-0472">Membrane</keyword>
<dbReference type="InterPro" id="IPR013525">
    <property type="entry name" value="ABC2_TM"/>
</dbReference>
<evidence type="ECO:0000256" key="2">
    <source>
        <dbReference type="ARBA" id="ARBA00022692"/>
    </source>
</evidence>
<organism evidence="7 8">
    <name type="scientific">Dellaglioa algida</name>
    <dbReference type="NCBI Taxonomy" id="105612"/>
    <lineage>
        <taxon>Bacteria</taxon>
        <taxon>Bacillati</taxon>
        <taxon>Bacillota</taxon>
        <taxon>Bacilli</taxon>
        <taxon>Lactobacillales</taxon>
        <taxon>Lactobacillaceae</taxon>
        <taxon>Dellaglioa</taxon>
    </lineage>
</organism>
<feature type="domain" description="ABC-2 type transporter transmembrane" evidence="6">
    <location>
        <begin position="61"/>
        <end position="276"/>
    </location>
</feature>
<dbReference type="GO" id="GO:0016020">
    <property type="term" value="C:membrane"/>
    <property type="evidence" value="ECO:0007669"/>
    <property type="project" value="UniProtKB-SubCell"/>
</dbReference>
<evidence type="ECO:0000313" key="8">
    <source>
        <dbReference type="Proteomes" id="UP000321659"/>
    </source>
</evidence>
<keyword evidence="2 5" id="KW-0812">Transmembrane</keyword>
<sequence length="289" mass="31555">MQSLIKRHLSLYFGNRSGVIFSLMGALISFILYLVFLKQNMVASWVSVPDTKLLLDPWLIGGTLVVTAISATSYGLSQMIKDRESGALSDLYLTDISYIGIQISYFVSAIIIGIVMQVVMLLGMEVYFIAVDGIDFQLDIILPLLGTIVLSSVVWTTFNLLLFSFVKKVDSLGKINAIIGTASGFFAGVYMPMGSVPNTAQLIMKLTPAPYNASIFRQILVKQQLDESFQKATVADILEFKKSMGIGINLNELTTIQQNGLILGAFTVIFIIAALILAGSSRRSVVSRV</sequence>
<feature type="transmembrane region" description="Helical" evidence="5">
    <location>
        <begin position="260"/>
        <end position="278"/>
    </location>
</feature>
<name>A0A5C6MFZ1_9LACO</name>
<comment type="caution">
    <text evidence="7">The sequence shown here is derived from an EMBL/GenBank/DDBJ whole genome shotgun (WGS) entry which is preliminary data.</text>
</comment>
<evidence type="ECO:0000313" key="7">
    <source>
        <dbReference type="EMBL" id="TWW11831.1"/>
    </source>
</evidence>
<dbReference type="PANTHER" id="PTHR43229:SF2">
    <property type="entry name" value="NODULATION PROTEIN J"/>
    <property type="match status" value="1"/>
</dbReference>
<evidence type="ECO:0000256" key="5">
    <source>
        <dbReference type="SAM" id="Phobius"/>
    </source>
</evidence>
<dbReference type="Pfam" id="PF12698">
    <property type="entry name" value="ABC2_membrane_3"/>
    <property type="match status" value="1"/>
</dbReference>
<dbReference type="AlphaFoldDB" id="A0A5C6MFZ1"/>
<dbReference type="RefSeq" id="WP_146302240.1">
    <property type="nucleotide sequence ID" value="NZ_JANXKU010000001.1"/>
</dbReference>
<evidence type="ECO:0000256" key="1">
    <source>
        <dbReference type="ARBA" id="ARBA00004141"/>
    </source>
</evidence>
<feature type="transmembrane region" description="Helical" evidence="5">
    <location>
        <begin position="57"/>
        <end position="76"/>
    </location>
</feature>
<proteinExistence type="predicted"/>